<keyword evidence="3" id="KW-1185">Reference proteome</keyword>
<proteinExistence type="predicted"/>
<feature type="region of interest" description="Disordered" evidence="1">
    <location>
        <begin position="90"/>
        <end position="133"/>
    </location>
</feature>
<feature type="compositionally biased region" description="Basic and acidic residues" evidence="1">
    <location>
        <begin position="114"/>
        <end position="133"/>
    </location>
</feature>
<dbReference type="Proteomes" id="UP000241074">
    <property type="component" value="Plasmid unnamed"/>
</dbReference>
<gene>
    <name evidence="2" type="ORF">C7S18_24055</name>
</gene>
<dbReference type="AlphaFoldDB" id="A0A2P1PZX6"/>
<keyword evidence="2" id="KW-0614">Plasmid</keyword>
<name>A0A2P1PZX6_9GAMM</name>
<evidence type="ECO:0000256" key="1">
    <source>
        <dbReference type="SAM" id="MobiDB-lite"/>
    </source>
</evidence>
<accession>A0A2P1PZX6</accession>
<organism evidence="2 3">
    <name type="scientific">Ahniella affigens</name>
    <dbReference type="NCBI Taxonomy" id="2021234"/>
    <lineage>
        <taxon>Bacteria</taxon>
        <taxon>Pseudomonadati</taxon>
        <taxon>Pseudomonadota</taxon>
        <taxon>Gammaproteobacteria</taxon>
        <taxon>Lysobacterales</taxon>
        <taxon>Rhodanobacteraceae</taxon>
        <taxon>Ahniella</taxon>
    </lineage>
</organism>
<evidence type="ECO:0000313" key="2">
    <source>
        <dbReference type="EMBL" id="AVQ00375.1"/>
    </source>
</evidence>
<protein>
    <submittedName>
        <fullName evidence="2">Uncharacterized protein</fullName>
    </submittedName>
</protein>
<reference evidence="2 3" key="1">
    <citation type="submission" date="2018-03" db="EMBL/GenBank/DDBJ databases">
        <title>Ahniella affigens gen. nov., sp. nov., a gammaproteobacterium isolated from sandy soil near a stream.</title>
        <authorList>
            <person name="Ko Y."/>
            <person name="Kim J.-H."/>
        </authorList>
    </citation>
    <scope>NUCLEOTIDE SEQUENCE [LARGE SCALE GENOMIC DNA]</scope>
    <source>
        <strain evidence="2 3">D13</strain>
        <plasmid evidence="3">Plasmid unnamed</plasmid>
    </source>
</reference>
<dbReference type="EMBL" id="CP027861">
    <property type="protein sequence ID" value="AVQ00375.1"/>
    <property type="molecule type" value="Genomic_DNA"/>
</dbReference>
<reference evidence="2 3" key="2">
    <citation type="submission" date="2018-03" db="EMBL/GenBank/DDBJ databases">
        <authorList>
            <person name="Keele B.F."/>
        </authorList>
    </citation>
    <scope>NUCLEOTIDE SEQUENCE [LARGE SCALE GENOMIC DNA]</scope>
    <source>
        <strain evidence="2 3">D13</strain>
        <plasmid evidence="3">Plasmid unnamed</plasmid>
    </source>
</reference>
<dbReference type="KEGG" id="xba:C7S18_24055"/>
<evidence type="ECO:0000313" key="3">
    <source>
        <dbReference type="Proteomes" id="UP000241074"/>
    </source>
</evidence>
<sequence length="133" mass="14931">MQTQIYTTLLRVNHAGVWTAICWLSDGRQTCGKGQCAVDALADSSRVRGLILDHQDLELELLRFARTKTEFQIGISGRIAALVVPPPAHLVSDHRNKPSTRKHCQHANGQCHQRPVERRQRRAPDHPSRKSVG</sequence>
<geneLocation type="plasmid" evidence="2">
    <name>unnamed</name>
</geneLocation>